<gene>
    <name evidence="2" type="ORF">DAKH74_023240</name>
</gene>
<evidence type="ECO:0000313" key="3">
    <source>
        <dbReference type="Proteomes" id="UP001377567"/>
    </source>
</evidence>
<evidence type="ECO:0000259" key="1">
    <source>
        <dbReference type="PROSITE" id="PS50405"/>
    </source>
</evidence>
<dbReference type="GO" id="GO:0006414">
    <property type="term" value="P:translational elongation"/>
    <property type="evidence" value="ECO:0007669"/>
    <property type="project" value="TreeGrafter"/>
</dbReference>
<accession>A0AAV5RYL7</accession>
<dbReference type="InterPro" id="IPR036282">
    <property type="entry name" value="Glutathione-S-Trfase_C_sf"/>
</dbReference>
<dbReference type="Proteomes" id="UP001377567">
    <property type="component" value="Unassembled WGS sequence"/>
</dbReference>
<comment type="caution">
    <text evidence="2">The sequence shown here is derived from an EMBL/GenBank/DDBJ whole genome shotgun (WGS) entry which is preliminary data.</text>
</comment>
<dbReference type="SUPFAM" id="SSF52833">
    <property type="entry name" value="Thioredoxin-like"/>
    <property type="match status" value="1"/>
</dbReference>
<reference evidence="2 3" key="1">
    <citation type="journal article" date="2023" name="Elife">
        <title>Identification of key yeast species and microbe-microbe interactions impacting larval growth of Drosophila in the wild.</title>
        <authorList>
            <person name="Mure A."/>
            <person name="Sugiura Y."/>
            <person name="Maeda R."/>
            <person name="Honda K."/>
            <person name="Sakurai N."/>
            <person name="Takahashi Y."/>
            <person name="Watada M."/>
            <person name="Katoh T."/>
            <person name="Gotoh A."/>
            <person name="Gotoh Y."/>
            <person name="Taniguchi I."/>
            <person name="Nakamura K."/>
            <person name="Hayashi T."/>
            <person name="Katayama T."/>
            <person name="Uemura T."/>
            <person name="Hattori Y."/>
        </authorList>
    </citation>
    <scope>NUCLEOTIDE SEQUENCE [LARGE SCALE GENOMIC DNA]</scope>
    <source>
        <strain evidence="2 3">KH-74</strain>
    </source>
</reference>
<protein>
    <recommendedName>
        <fullName evidence="1">GST C-terminal domain-containing protein</fullName>
    </recommendedName>
</protein>
<feature type="domain" description="GST C-terminal" evidence="1">
    <location>
        <begin position="92"/>
        <end position="227"/>
    </location>
</feature>
<keyword evidence="3" id="KW-1185">Reference proteome</keyword>
<evidence type="ECO:0000313" key="2">
    <source>
        <dbReference type="EMBL" id="GMM55708.1"/>
    </source>
</evidence>
<dbReference type="InterPro" id="IPR010987">
    <property type="entry name" value="Glutathione-S-Trfase_C-like"/>
</dbReference>
<dbReference type="PROSITE" id="PS50405">
    <property type="entry name" value="GST_CTER"/>
    <property type="match status" value="1"/>
</dbReference>
<dbReference type="Gene3D" id="1.20.1050.10">
    <property type="match status" value="1"/>
</dbReference>
<dbReference type="Pfam" id="PF00043">
    <property type="entry name" value="GST_C"/>
    <property type="match status" value="1"/>
</dbReference>
<proteinExistence type="predicted"/>
<dbReference type="InterPro" id="IPR036249">
    <property type="entry name" value="Thioredoxin-like_sf"/>
</dbReference>
<dbReference type="InterPro" id="IPR050802">
    <property type="entry name" value="EF-GSTs"/>
</dbReference>
<dbReference type="GO" id="GO:0005737">
    <property type="term" value="C:cytoplasm"/>
    <property type="evidence" value="ECO:0007669"/>
    <property type="project" value="TreeGrafter"/>
</dbReference>
<dbReference type="InterPro" id="IPR004046">
    <property type="entry name" value="GST_C"/>
</dbReference>
<dbReference type="PANTHER" id="PTHR43986">
    <property type="entry name" value="ELONGATION FACTOR 1-GAMMA"/>
    <property type="match status" value="1"/>
</dbReference>
<dbReference type="AlphaFoldDB" id="A0AAV5RYL7"/>
<dbReference type="Gene3D" id="3.40.30.10">
    <property type="entry name" value="Glutaredoxin"/>
    <property type="match status" value="1"/>
</dbReference>
<dbReference type="PANTHER" id="PTHR43986:SF1">
    <property type="entry name" value="ELONGATION FACTOR 1-GAMMA"/>
    <property type="match status" value="1"/>
</dbReference>
<organism evidence="2 3">
    <name type="scientific">Maudiozyma humilis</name>
    <name type="common">Sour dough yeast</name>
    <name type="synonym">Kazachstania humilis</name>
    <dbReference type="NCBI Taxonomy" id="51915"/>
    <lineage>
        <taxon>Eukaryota</taxon>
        <taxon>Fungi</taxon>
        <taxon>Dikarya</taxon>
        <taxon>Ascomycota</taxon>
        <taxon>Saccharomycotina</taxon>
        <taxon>Saccharomycetes</taxon>
        <taxon>Saccharomycetales</taxon>
        <taxon>Saccharomycetaceae</taxon>
        <taxon>Maudiozyma</taxon>
    </lineage>
</organism>
<name>A0AAV5RYL7_MAUHU</name>
<dbReference type="GO" id="GO:0005634">
    <property type="term" value="C:nucleus"/>
    <property type="evidence" value="ECO:0007669"/>
    <property type="project" value="TreeGrafter"/>
</dbReference>
<dbReference type="SUPFAM" id="SSF47616">
    <property type="entry name" value="GST C-terminal domain-like"/>
    <property type="match status" value="1"/>
</dbReference>
<sequence>MNQSMPILYTHDQFIRPIVAVALAKYFQLDIDIREITEDVDNYCEQFPVRTVPSMIIDPSTKIFEQLAVTRYIIFLSNNEKEKNQLLGLNKSTIHQCEIEMICSFCTSDFLNELANFCLHDLKTVPISAEVADCAEKKLEIMYPIFEQKLKSHEFLTGDHITLADLVAATSFSLGFNSQFGPEWRERHISITEWFLKVIKSSYMVSRFGDFEFVSSAHTITERPLPWD</sequence>
<dbReference type="EMBL" id="BTGD01000006">
    <property type="protein sequence ID" value="GMM55708.1"/>
    <property type="molecule type" value="Genomic_DNA"/>
</dbReference>